<dbReference type="PANTHER" id="PTHR34580:SF3">
    <property type="entry name" value="PROTEIN PAFB"/>
    <property type="match status" value="1"/>
</dbReference>
<gene>
    <name evidence="3" type="ORF">DDF67_07255</name>
</gene>
<proteinExistence type="predicted"/>
<dbReference type="Pfam" id="PF13280">
    <property type="entry name" value="WYL"/>
    <property type="match status" value="1"/>
</dbReference>
<dbReference type="EMBL" id="QDKQ01000031">
    <property type="protein sequence ID" value="PVM91275.1"/>
    <property type="molecule type" value="Genomic_DNA"/>
</dbReference>
<dbReference type="Pfam" id="PF08279">
    <property type="entry name" value="HTH_11"/>
    <property type="match status" value="1"/>
</dbReference>
<evidence type="ECO:0000259" key="1">
    <source>
        <dbReference type="Pfam" id="PF08279"/>
    </source>
</evidence>
<dbReference type="AlphaFoldDB" id="A0A2T9K5L5"/>
<evidence type="ECO:0000313" key="4">
    <source>
        <dbReference type="Proteomes" id="UP000245073"/>
    </source>
</evidence>
<feature type="domain" description="WYL" evidence="2">
    <location>
        <begin position="145"/>
        <end position="202"/>
    </location>
</feature>
<dbReference type="PANTHER" id="PTHR34580">
    <property type="match status" value="1"/>
</dbReference>
<protein>
    <submittedName>
        <fullName evidence="3">YafY family transcriptional regulator</fullName>
    </submittedName>
</protein>
<organism evidence="3 4">
    <name type="scientific">Caulobacter endophyticus</name>
    <dbReference type="NCBI Taxonomy" id="2172652"/>
    <lineage>
        <taxon>Bacteria</taxon>
        <taxon>Pseudomonadati</taxon>
        <taxon>Pseudomonadota</taxon>
        <taxon>Alphaproteobacteria</taxon>
        <taxon>Caulobacterales</taxon>
        <taxon>Caulobacteraceae</taxon>
        <taxon>Caulobacter</taxon>
    </lineage>
</organism>
<dbReference type="InterPro" id="IPR026881">
    <property type="entry name" value="WYL_dom"/>
</dbReference>
<dbReference type="SUPFAM" id="SSF46785">
    <property type="entry name" value="Winged helix' DNA-binding domain"/>
    <property type="match status" value="1"/>
</dbReference>
<comment type="caution">
    <text evidence="3">The sequence shown here is derived from an EMBL/GenBank/DDBJ whole genome shotgun (WGS) entry which is preliminary data.</text>
</comment>
<sequence>MRRAERLFQIIQILRRSRAPVTADAIAAELETSKRSVYRDIAALVGQRAPIRGEAGVGYVLEAGYDMPPLMLTPDEIEAAVLGAQWVAGRGDPALATAARDLIAKIAAAVPDNLRPYVLEPATRAPAPWNPAPDTIDMAQTRAWIHAGRKIRLDYRDEKGAVSQRIIWPVTVGYMATTRMLIAWCELRGDFRNFRTDRVVTAQFLDDRHGQRPAVLRARWQRQMEEEWAAYDAAKAEKGLIPHSPG</sequence>
<accession>A0A2T9K5L5</accession>
<dbReference type="InterPro" id="IPR013196">
    <property type="entry name" value="HTH_11"/>
</dbReference>
<dbReference type="InterPro" id="IPR036390">
    <property type="entry name" value="WH_DNA-bd_sf"/>
</dbReference>
<dbReference type="OrthoDB" id="9807255at2"/>
<keyword evidence="4" id="KW-1185">Reference proteome</keyword>
<reference evidence="3 4" key="1">
    <citation type="submission" date="2018-04" db="EMBL/GenBank/DDBJ databases">
        <title>The genome sequence of Caulobacter sp. 744.</title>
        <authorList>
            <person name="Gao J."/>
            <person name="Sun J."/>
        </authorList>
    </citation>
    <scope>NUCLEOTIDE SEQUENCE [LARGE SCALE GENOMIC DNA]</scope>
    <source>
        <strain evidence="3 4">774</strain>
    </source>
</reference>
<dbReference type="InterPro" id="IPR036388">
    <property type="entry name" value="WH-like_DNA-bd_sf"/>
</dbReference>
<name>A0A2T9K5L5_9CAUL</name>
<feature type="domain" description="Helix-turn-helix type 11" evidence="1">
    <location>
        <begin position="6"/>
        <end position="59"/>
    </location>
</feature>
<dbReference type="RefSeq" id="WP_109100234.1">
    <property type="nucleotide sequence ID" value="NZ_QDKQ01000031.1"/>
</dbReference>
<dbReference type="PROSITE" id="PS52050">
    <property type="entry name" value="WYL"/>
    <property type="match status" value="1"/>
</dbReference>
<dbReference type="Proteomes" id="UP000245073">
    <property type="component" value="Unassembled WGS sequence"/>
</dbReference>
<dbReference type="Gene3D" id="1.10.10.10">
    <property type="entry name" value="Winged helix-like DNA-binding domain superfamily/Winged helix DNA-binding domain"/>
    <property type="match status" value="1"/>
</dbReference>
<dbReference type="InterPro" id="IPR051534">
    <property type="entry name" value="CBASS_pafABC_assoc_protein"/>
</dbReference>
<evidence type="ECO:0000313" key="3">
    <source>
        <dbReference type="EMBL" id="PVM91275.1"/>
    </source>
</evidence>
<evidence type="ECO:0000259" key="2">
    <source>
        <dbReference type="Pfam" id="PF13280"/>
    </source>
</evidence>